<dbReference type="GO" id="GO:0046718">
    <property type="term" value="P:symbiont entry into host cell"/>
    <property type="evidence" value="ECO:0007669"/>
    <property type="project" value="UniProtKB-UniRule"/>
</dbReference>
<keyword evidence="2 8" id="KW-0167">Capsid protein</keyword>
<dbReference type="InterPro" id="IPR002210">
    <property type="entry name" value="Capsid_L1_Papillomavir"/>
</dbReference>
<keyword evidence="5 8" id="KW-0946">Virion</keyword>
<protein>
    <recommendedName>
        <fullName evidence="8">Major capsid protein L1</fullName>
    </recommendedName>
</protein>
<comment type="function">
    <text evidence="8">Forms an icosahedral capsid with a T=7 symmetry and a 50 nm diameter. The capsid is composed of 72 pentamers linked to each other by disulfide bonds and associated with L2 proteins. Binds to heparan sulfate proteoglycans on cell surface of basal layer keratinocytes to provide initial virion attachment. This binding mediates a conformational change in the virus capsid that facilitates efficient infection. The virion enters the host cell via endocytosis. During virus trafficking, L1 protein dissociates from the viral DNA and the genomic DNA is released to the host nucleus. The virion assembly takes place within the cell nucleus. Encapsulates the genomic DNA together with protein L2.</text>
</comment>
<dbReference type="GO" id="GO:0005198">
    <property type="term" value="F:structural molecule activity"/>
    <property type="evidence" value="ECO:0007669"/>
    <property type="project" value="InterPro"/>
</dbReference>
<sequence length="546" mass="62392">MFFLLILFYILVYLVNERGNDQILFNVFQMSWTQSGKLYLPPQKPVAKIYNTDDYVEGTGYYFHAGTDRLLLVGHPYFDITDTNDAEKVTVPKVSANQYRVLRLDFPDPNKFAIADTCVYNPETERLVWKLIGFQMDRGGPLGIGATGHPYFNKYIDVENPGEYPPKQTANGDYRVDMAFDPKQVQICIVGCTPPVGQYWDTTKFCPDHNKNNGDCPPLELMHTIIQDGDMCEIGFGNANFENISQDRAGVPLELSNETSIWPDFVKMSKDKYGDQMFFCAKKEQLYARHYLAKAGIDGDDLPTNAYWNPQNDNVMQKDLASYSYYTTPSGSLVSSDSSIFNRAYWLHKALGANNGVLWGNECFITVVDNTRNVNLNISVYKEGATPPDDSSYRYKAQDFKNYIRHPEEYELEVIVELCKVPLTADIIAHLNVMNPRILENWELAYVPPPPEGIQDTYRYIQSLASKCPDDVPPKEKPDPYAAYTFWKIDLHEKLTAELSQTALGKRFLYQTGQIENSKLKNCSQTIACKRCLPSNCKRNVKRRKR</sequence>
<name>A0A385PKW1_9PAPI</name>
<gene>
    <name evidence="8" type="primary">L1</name>
</gene>
<evidence type="ECO:0000313" key="9">
    <source>
        <dbReference type="EMBL" id="AYA94504.1"/>
    </source>
</evidence>
<dbReference type="EMBL" id="MH777340">
    <property type="protein sequence ID" value="AYA94504.1"/>
    <property type="molecule type" value="Genomic_DNA"/>
</dbReference>
<evidence type="ECO:0000256" key="2">
    <source>
        <dbReference type="ARBA" id="ARBA00022561"/>
    </source>
</evidence>
<evidence type="ECO:0000256" key="1">
    <source>
        <dbReference type="ARBA" id="ARBA00004328"/>
    </source>
</evidence>
<comment type="similarity">
    <text evidence="8">Belongs to the papillomaviridae L1 protein family.</text>
</comment>
<dbReference type="InterPro" id="IPR036973">
    <property type="entry name" value="Capsid_L1_sf_Papillomavir"/>
</dbReference>
<organism evidence="9">
    <name type="scientific">Human papillomavirus</name>
    <dbReference type="NCBI Taxonomy" id="10566"/>
    <lineage>
        <taxon>Viruses</taxon>
        <taxon>Monodnaviria</taxon>
        <taxon>Shotokuvirae</taxon>
        <taxon>Cossaviricota</taxon>
        <taxon>Papovaviricetes</taxon>
        <taxon>Zurhausenvirales</taxon>
        <taxon>Papillomaviridae</taxon>
    </lineage>
</organism>
<evidence type="ECO:0000256" key="7">
    <source>
        <dbReference type="ARBA" id="ARBA00023296"/>
    </source>
</evidence>
<reference evidence="9" key="1">
    <citation type="journal article" date="2018" name="Nat. Med.">
        <title>Expanded skin virome in DOCK8-deficient patients.</title>
        <authorList>
            <consortium name="NISC Comparative Sequencing Program"/>
            <person name="Tirosh O."/>
            <person name="Conlan S."/>
            <person name="Deming C."/>
            <person name="Lee-Lin S.Q."/>
            <person name="Huang X."/>
            <person name="Su H.C."/>
            <person name="Freeman A.F."/>
            <person name="Segre J.A."/>
            <person name="Kong H.H."/>
        </authorList>
    </citation>
    <scope>NUCLEOTIDE SEQUENCE</scope>
    <source>
        <strain evidence="9">HPV-mSK_198</strain>
    </source>
</reference>
<evidence type="ECO:0000256" key="8">
    <source>
        <dbReference type="RuleBase" id="RU361248"/>
    </source>
</evidence>
<evidence type="ECO:0000256" key="3">
    <source>
        <dbReference type="ARBA" id="ARBA00022581"/>
    </source>
</evidence>
<accession>A0A385PKW1</accession>
<dbReference type="PRINTS" id="PR00865">
    <property type="entry name" value="HPVCAPSIDL1"/>
</dbReference>
<proteinExistence type="inferred from homology"/>
<dbReference type="GO" id="GO:0039620">
    <property type="term" value="C:T=7 icosahedral viral capsid"/>
    <property type="evidence" value="ECO:0007669"/>
    <property type="project" value="UniProtKB-KW"/>
</dbReference>
<dbReference type="InterPro" id="IPR011222">
    <property type="entry name" value="dsDNA_vir_gr_I_capsid"/>
</dbReference>
<dbReference type="Pfam" id="PF00500">
    <property type="entry name" value="Late_protein_L1"/>
    <property type="match status" value="1"/>
</dbReference>
<comment type="subcellular location">
    <subcellularLocation>
        <location evidence="1 8">Virion</location>
    </subcellularLocation>
</comment>
<evidence type="ECO:0000256" key="4">
    <source>
        <dbReference type="ARBA" id="ARBA00022804"/>
    </source>
</evidence>
<comment type="subunit">
    <text evidence="8">Self-assembles into homopentamers. The capsid has an icosahedral symmetry and consists of 72 capsomers, with each capsomer being a pentamer of L1. Interacts with the minor capsid protein L2; this interaction is necessary for viral genome encapsidation.</text>
</comment>
<keyword evidence="8" id="KW-1145">T=7 icosahedral capsid protein</keyword>
<dbReference type="Gene3D" id="2.60.175.20">
    <property type="entry name" value="Major capsid L1 (late) superfamily, Papillomavirus"/>
    <property type="match status" value="2"/>
</dbReference>
<keyword evidence="6 8" id="KW-0426">Late protein</keyword>
<dbReference type="SUPFAM" id="SSF88648">
    <property type="entry name" value="Group I dsDNA viruses"/>
    <property type="match status" value="1"/>
</dbReference>
<keyword evidence="3 8" id="KW-0945">Host-virus interaction</keyword>
<keyword evidence="7 8" id="KW-1160">Virus entry into host cell</keyword>
<keyword evidence="4 8" id="KW-1161">Viral attachment to host cell</keyword>
<dbReference type="GO" id="GO:0019062">
    <property type="term" value="P:virion attachment to host cell"/>
    <property type="evidence" value="ECO:0007669"/>
    <property type="project" value="UniProtKB-UniRule"/>
</dbReference>
<evidence type="ECO:0000256" key="5">
    <source>
        <dbReference type="ARBA" id="ARBA00022844"/>
    </source>
</evidence>
<evidence type="ECO:0000256" key="6">
    <source>
        <dbReference type="ARBA" id="ARBA00022921"/>
    </source>
</evidence>